<dbReference type="NCBIfam" id="TIGR01444">
    <property type="entry name" value="fkbM_fam"/>
    <property type="match status" value="1"/>
</dbReference>
<dbReference type="PANTHER" id="PTHR34203:SF15">
    <property type="entry name" value="SLL1173 PROTEIN"/>
    <property type="match status" value="1"/>
</dbReference>
<keyword evidence="2" id="KW-0489">Methyltransferase</keyword>
<dbReference type="InterPro" id="IPR029063">
    <property type="entry name" value="SAM-dependent_MTases_sf"/>
</dbReference>
<name>A0A375D3J6_9BURK</name>
<evidence type="ECO:0000259" key="1">
    <source>
        <dbReference type="Pfam" id="PF05050"/>
    </source>
</evidence>
<evidence type="ECO:0000313" key="2">
    <source>
        <dbReference type="EMBL" id="SPD68914.1"/>
    </source>
</evidence>
<dbReference type="Proteomes" id="UP000254259">
    <property type="component" value="Plasmid CBM2636_mp"/>
</dbReference>
<dbReference type="InterPro" id="IPR006342">
    <property type="entry name" value="FkbM_mtfrase"/>
</dbReference>
<gene>
    <name evidence="2" type="ORF">CBM2636_MP21764</name>
</gene>
<dbReference type="PANTHER" id="PTHR34203">
    <property type="entry name" value="METHYLTRANSFERASE, FKBM FAMILY PROTEIN"/>
    <property type="match status" value="1"/>
</dbReference>
<accession>A0A375D3J6</accession>
<keyword evidence="2" id="KW-0808">Transferase</keyword>
<dbReference type="Gene3D" id="3.40.50.150">
    <property type="entry name" value="Vaccinia Virus protein VP39"/>
    <property type="match status" value="1"/>
</dbReference>
<dbReference type="RefSeq" id="WP_115714051.1">
    <property type="nucleotide sequence ID" value="NZ_LT976876.1"/>
</dbReference>
<evidence type="ECO:0000313" key="3">
    <source>
        <dbReference type="Proteomes" id="UP000254259"/>
    </source>
</evidence>
<proteinExistence type="predicted"/>
<protein>
    <submittedName>
        <fullName evidence="2">FkbM family methyltransferase</fullName>
    </submittedName>
</protein>
<dbReference type="Pfam" id="PF05050">
    <property type="entry name" value="Methyltransf_21"/>
    <property type="match status" value="1"/>
</dbReference>
<dbReference type="GO" id="GO:0032259">
    <property type="term" value="P:methylation"/>
    <property type="evidence" value="ECO:0007669"/>
    <property type="project" value="UniProtKB-KW"/>
</dbReference>
<dbReference type="SUPFAM" id="SSF53335">
    <property type="entry name" value="S-adenosyl-L-methionine-dependent methyltransferases"/>
    <property type="match status" value="1"/>
</dbReference>
<sequence length="359" mass="39241">MSTEELQKLTAALQAVAGNHAARDKVIALCKAIEQDFGGYAGSVRDDITGPIVDALHTEDTRLRKTLADGTVFEFLYRTKIARDFLMSAPEQPDHVWEPQTTKLLLSLCAQGGHAVVGGAYFGDQVVLMARRLAQAGGTCHAFEPNADQLGMLRRNAELNAVGNIRSWRLGLWSDSTSQLRLVGHDSFAHAEHADSGETGADSSSFATITVDDYCAQQGIDKLGLIMLDIEGAELNVFRGAARQLARPAGEAPNLVFEVHRHYVDWSQGLQNAEIVRELASYGYHVYAVRDFNSNVDMQGRPIELVPADNIYLDGPPHGFNMVAVKDPALLRSSDFAVCPGVSPKLLWHRDPALHHPIH</sequence>
<dbReference type="InterPro" id="IPR052514">
    <property type="entry name" value="SAM-dependent_MTase"/>
</dbReference>
<organism evidence="2 3">
    <name type="scientific">Cupriavidus taiwanensis</name>
    <dbReference type="NCBI Taxonomy" id="164546"/>
    <lineage>
        <taxon>Bacteria</taxon>
        <taxon>Pseudomonadati</taxon>
        <taxon>Pseudomonadota</taxon>
        <taxon>Betaproteobacteria</taxon>
        <taxon>Burkholderiales</taxon>
        <taxon>Burkholderiaceae</taxon>
        <taxon>Cupriavidus</taxon>
    </lineage>
</organism>
<reference evidence="2 3" key="1">
    <citation type="submission" date="2018-01" db="EMBL/GenBank/DDBJ databases">
        <authorList>
            <person name="Clerissi C."/>
        </authorList>
    </citation>
    <scope>NUCLEOTIDE SEQUENCE [LARGE SCALE GENOMIC DNA]</scope>
    <source>
        <strain evidence="2">Cupriavidus taiwanensis SWF 66322</strain>
        <plasmid evidence="3">cbm2636_mp</plasmid>
    </source>
</reference>
<feature type="domain" description="Methyltransferase FkbM" evidence="1">
    <location>
        <begin position="119"/>
        <end position="285"/>
    </location>
</feature>
<dbReference type="EMBL" id="LT984814">
    <property type="protein sequence ID" value="SPD68914.1"/>
    <property type="molecule type" value="Genomic_DNA"/>
</dbReference>
<dbReference type="AlphaFoldDB" id="A0A375D3J6"/>
<geneLocation type="plasmid" evidence="3">
    <name>cbm2636_mp</name>
</geneLocation>
<dbReference type="GO" id="GO:0008168">
    <property type="term" value="F:methyltransferase activity"/>
    <property type="evidence" value="ECO:0007669"/>
    <property type="project" value="UniProtKB-KW"/>
</dbReference>
<keyword evidence="2" id="KW-0614">Plasmid</keyword>